<evidence type="ECO:0000313" key="7">
    <source>
        <dbReference type="Proteomes" id="UP000440694"/>
    </source>
</evidence>
<organism evidence="6 7">
    <name type="scientific">Hyphomicrobium album</name>
    <dbReference type="NCBI Taxonomy" id="2665159"/>
    <lineage>
        <taxon>Bacteria</taxon>
        <taxon>Pseudomonadati</taxon>
        <taxon>Pseudomonadota</taxon>
        <taxon>Alphaproteobacteria</taxon>
        <taxon>Hyphomicrobiales</taxon>
        <taxon>Hyphomicrobiaceae</taxon>
        <taxon>Hyphomicrobium</taxon>
    </lineage>
</organism>
<proteinExistence type="predicted"/>
<keyword evidence="3" id="KW-0804">Transcription</keyword>
<dbReference type="EMBL" id="WMBQ01000002">
    <property type="protein sequence ID" value="MTD96281.1"/>
    <property type="molecule type" value="Genomic_DNA"/>
</dbReference>
<evidence type="ECO:0000313" key="6">
    <source>
        <dbReference type="EMBL" id="MTD96281.1"/>
    </source>
</evidence>
<comment type="caution">
    <text evidence="6">The sequence shown here is derived from an EMBL/GenBank/DDBJ whole genome shotgun (WGS) entry which is preliminary data.</text>
</comment>
<dbReference type="InterPro" id="IPR050595">
    <property type="entry name" value="Bact_response_regulator"/>
</dbReference>
<dbReference type="Gene3D" id="3.40.50.2300">
    <property type="match status" value="1"/>
</dbReference>
<sequence length="131" mass="14202">MRKGVPAMESDDLHGWKVLVVEDEPLEALDYCDRLAEAGAEIVGPVGSASEAMDVVASQAVDVALLDYALADKTSEELQGALETRHIPFVVLTGYPRVLVRRDNHQLVLSKPISPHLLCKTIKAAARSGER</sequence>
<gene>
    <name evidence="6" type="ORF">GIW81_18225</name>
</gene>
<keyword evidence="7" id="KW-1185">Reference proteome</keyword>
<dbReference type="PANTHER" id="PTHR44591">
    <property type="entry name" value="STRESS RESPONSE REGULATOR PROTEIN 1"/>
    <property type="match status" value="1"/>
</dbReference>
<feature type="modified residue" description="4-aspartylphosphate" evidence="4">
    <location>
        <position position="67"/>
    </location>
</feature>
<dbReference type="InterPro" id="IPR001789">
    <property type="entry name" value="Sig_transdc_resp-reg_receiver"/>
</dbReference>
<keyword evidence="1 4" id="KW-0597">Phosphoprotein</keyword>
<accession>A0A6I3KUB8</accession>
<dbReference type="GO" id="GO:0000160">
    <property type="term" value="P:phosphorelay signal transduction system"/>
    <property type="evidence" value="ECO:0007669"/>
    <property type="project" value="InterPro"/>
</dbReference>
<dbReference type="PROSITE" id="PS50110">
    <property type="entry name" value="RESPONSE_REGULATORY"/>
    <property type="match status" value="1"/>
</dbReference>
<dbReference type="SUPFAM" id="SSF52172">
    <property type="entry name" value="CheY-like"/>
    <property type="match status" value="1"/>
</dbReference>
<reference evidence="6 7" key="1">
    <citation type="submission" date="2019-11" db="EMBL/GenBank/DDBJ databases">
        <title>Identification of a novel strain.</title>
        <authorList>
            <person name="Xu Q."/>
            <person name="Wang G."/>
        </authorList>
    </citation>
    <scope>NUCLEOTIDE SEQUENCE [LARGE SCALE GENOMIC DNA]</scope>
    <source>
        <strain evidence="7">xq</strain>
    </source>
</reference>
<evidence type="ECO:0000256" key="2">
    <source>
        <dbReference type="ARBA" id="ARBA00023015"/>
    </source>
</evidence>
<dbReference type="Proteomes" id="UP000440694">
    <property type="component" value="Unassembled WGS sequence"/>
</dbReference>
<evidence type="ECO:0000256" key="4">
    <source>
        <dbReference type="PROSITE-ProRule" id="PRU00169"/>
    </source>
</evidence>
<protein>
    <submittedName>
        <fullName evidence="6">Response regulator</fullName>
    </submittedName>
</protein>
<dbReference type="SMART" id="SM00448">
    <property type="entry name" value="REC"/>
    <property type="match status" value="1"/>
</dbReference>
<name>A0A6I3KUB8_9HYPH</name>
<evidence type="ECO:0000256" key="1">
    <source>
        <dbReference type="ARBA" id="ARBA00022553"/>
    </source>
</evidence>
<evidence type="ECO:0000259" key="5">
    <source>
        <dbReference type="PROSITE" id="PS50110"/>
    </source>
</evidence>
<dbReference type="AlphaFoldDB" id="A0A6I3KUB8"/>
<evidence type="ECO:0000256" key="3">
    <source>
        <dbReference type="ARBA" id="ARBA00023163"/>
    </source>
</evidence>
<keyword evidence="2" id="KW-0805">Transcription regulation</keyword>
<dbReference type="InterPro" id="IPR011006">
    <property type="entry name" value="CheY-like_superfamily"/>
</dbReference>
<feature type="domain" description="Response regulatory" evidence="5">
    <location>
        <begin position="17"/>
        <end position="126"/>
    </location>
</feature>
<dbReference type="PANTHER" id="PTHR44591:SF3">
    <property type="entry name" value="RESPONSE REGULATORY DOMAIN-CONTAINING PROTEIN"/>
    <property type="match status" value="1"/>
</dbReference>